<evidence type="ECO:0000313" key="1">
    <source>
        <dbReference type="EMBL" id="ASJ08056.1"/>
    </source>
</evidence>
<dbReference type="SUPFAM" id="SSF52540">
    <property type="entry name" value="P-loop containing nucleoside triphosphate hydrolases"/>
    <property type="match status" value="1"/>
</dbReference>
<dbReference type="PANTHER" id="PTHR43581:SF4">
    <property type="entry name" value="ATP_GTP PHOSPHATASE"/>
    <property type="match status" value="1"/>
</dbReference>
<dbReference type="EMBL" id="CP015103">
    <property type="protein sequence ID" value="ASJ08056.1"/>
    <property type="molecule type" value="Genomic_DNA"/>
</dbReference>
<dbReference type="GeneID" id="33316966"/>
<dbReference type="PANTHER" id="PTHR43581">
    <property type="entry name" value="ATP/GTP PHOSPHATASE"/>
    <property type="match status" value="1"/>
</dbReference>
<keyword evidence="2" id="KW-1185">Reference proteome</keyword>
<sequence length="563" mass="64090">MKISIKNVGPLKDAELELGDITVLLGPPNSGKSYTLKSAYIQLMLLDEVARERLFVKTVRELELLDRIETFIRRTTPRCLITAMAVYDYINQDNLDEILGILRERFGLDEIVIREEADSLVVALKITESINIDVIVDLFQENLLSLTQEILPLKEGTKIEIPELLVPELETIFMDILKTPHTWENVSNDEQLMISSLLHASSELGLDKNLNITIRIESKIPFHSPLWEQIRVYVSKELPSDKENVSADLVIKTVLQRSRIRLPLELSFGSMFRKLSRFGMNLLAYLTKEISEALKNIHEDVLGISSVLFVPFGRSPFVYQLDSISNEPYLWDRFVTMYRDNIVFYSYLHHLARGRRKLLKDEYDEKLARLFNPVLQGRLTFDTTVKKLRYQKWGSADVPITLASALAGEVSGIMLPILSIPPNSYLIIEEPEAQLHYSAQILMALVLAGLSKGFDHKILFSTHSDVLAITLAYLKELNYDENSIIKLIQELLRIQAIDVGEEEVRPLAKAVSQAKDLDMRFYYYVPKPDGSVEVSEISAKDILREVPGITVITDILASWALSL</sequence>
<dbReference type="Proteomes" id="UP000250125">
    <property type="component" value="Chromosome"/>
</dbReference>
<dbReference type="RefSeq" id="WP_088855296.1">
    <property type="nucleotide sequence ID" value="NZ_CP015103.1"/>
</dbReference>
<dbReference type="InterPro" id="IPR051396">
    <property type="entry name" value="Bact_Antivir_Def_Nuclease"/>
</dbReference>
<evidence type="ECO:0008006" key="3">
    <source>
        <dbReference type="Google" id="ProtNLM"/>
    </source>
</evidence>
<protein>
    <recommendedName>
        <fullName evidence="3">AAA domain-containing protein</fullName>
    </recommendedName>
</protein>
<dbReference type="AlphaFoldDB" id="A0A2Z2MQL4"/>
<dbReference type="Gene3D" id="3.40.50.300">
    <property type="entry name" value="P-loop containing nucleotide triphosphate hydrolases"/>
    <property type="match status" value="1"/>
</dbReference>
<gene>
    <name evidence="1" type="ORF">A3L11_01970</name>
</gene>
<proteinExistence type="predicted"/>
<reference evidence="1 2" key="1">
    <citation type="submission" date="2016-04" db="EMBL/GenBank/DDBJ databases">
        <title>Complete genome sequence of Thermococcus siculi type strain RG-20.</title>
        <authorList>
            <person name="Oger P.M."/>
        </authorList>
    </citation>
    <scope>NUCLEOTIDE SEQUENCE [LARGE SCALE GENOMIC DNA]</scope>
    <source>
        <strain evidence="1 2">RG-20</strain>
    </source>
</reference>
<name>A0A2Z2MQL4_9EURY</name>
<dbReference type="KEGG" id="tsl:A3L11_01970"/>
<organism evidence="1 2">
    <name type="scientific">Thermococcus siculi</name>
    <dbReference type="NCBI Taxonomy" id="72803"/>
    <lineage>
        <taxon>Archaea</taxon>
        <taxon>Methanobacteriati</taxon>
        <taxon>Methanobacteriota</taxon>
        <taxon>Thermococci</taxon>
        <taxon>Thermococcales</taxon>
        <taxon>Thermococcaceae</taxon>
        <taxon>Thermococcus</taxon>
    </lineage>
</organism>
<accession>A0A2Z2MQL4</accession>
<evidence type="ECO:0000313" key="2">
    <source>
        <dbReference type="Proteomes" id="UP000250125"/>
    </source>
</evidence>
<dbReference type="OrthoDB" id="25344at2157"/>
<dbReference type="InterPro" id="IPR027417">
    <property type="entry name" value="P-loop_NTPase"/>
</dbReference>